<dbReference type="PANTHER" id="PTHR13622">
    <property type="entry name" value="THIAMIN PYROPHOSPHOKINASE"/>
    <property type="match status" value="1"/>
</dbReference>
<dbReference type="InterPro" id="IPR015797">
    <property type="entry name" value="NUDIX_hydrolase-like_dom_sf"/>
</dbReference>
<evidence type="ECO:0000313" key="2">
    <source>
        <dbReference type="EMBL" id="OXV05349.1"/>
    </source>
</evidence>
<dbReference type="Proteomes" id="UP000243515">
    <property type="component" value="Unassembled WGS sequence"/>
</dbReference>
<dbReference type="PANTHER" id="PTHR13622:SF8">
    <property type="entry name" value="THIAMIN PYROPHOSPHOKINASE 1"/>
    <property type="match status" value="1"/>
</dbReference>
<dbReference type="Gene3D" id="3.90.79.10">
    <property type="entry name" value="Nucleoside Triphosphate Pyrophosphohydrolase"/>
    <property type="match status" value="1"/>
</dbReference>
<protein>
    <recommendedName>
        <fullName evidence="1">Nudix hydrolase domain-containing protein</fullName>
    </recommendedName>
</protein>
<dbReference type="AlphaFoldDB" id="A0A232LMG4"/>
<dbReference type="EMBL" id="NPHW01007139">
    <property type="protein sequence ID" value="OXV05349.1"/>
    <property type="molecule type" value="Genomic_DNA"/>
</dbReference>
<dbReference type="Pfam" id="PF00293">
    <property type="entry name" value="NUDIX"/>
    <property type="match status" value="1"/>
</dbReference>
<reference evidence="2 3" key="1">
    <citation type="journal article" date="2015" name="Environ. Microbiol.">
        <title>Metagenome sequence of Elaphomyces granulatus from sporocarp tissue reveals Ascomycota ectomycorrhizal fingerprints of genome expansion and a Proteobacteria-rich microbiome.</title>
        <authorList>
            <person name="Quandt C.A."/>
            <person name="Kohler A."/>
            <person name="Hesse C.N."/>
            <person name="Sharpton T.J."/>
            <person name="Martin F."/>
            <person name="Spatafora J.W."/>
        </authorList>
    </citation>
    <scope>NUCLEOTIDE SEQUENCE [LARGE SCALE GENOMIC DNA]</scope>
    <source>
        <strain evidence="2 3">OSC145934</strain>
    </source>
</reference>
<evidence type="ECO:0000259" key="1">
    <source>
        <dbReference type="PROSITE" id="PS51462"/>
    </source>
</evidence>
<gene>
    <name evidence="2" type="ORF">Egran_06883</name>
</gene>
<dbReference type="Pfam" id="PF15916">
    <property type="entry name" value="DUF4743"/>
    <property type="match status" value="1"/>
</dbReference>
<dbReference type="FunFam" id="3.90.79.10:FF:000019">
    <property type="entry name" value="Thiamin pyrophosphokinase, putative"/>
    <property type="match status" value="1"/>
</dbReference>
<proteinExistence type="predicted"/>
<dbReference type="SUPFAM" id="SSF55811">
    <property type="entry name" value="Nudix"/>
    <property type="match status" value="1"/>
</dbReference>
<dbReference type="InterPro" id="IPR031804">
    <property type="entry name" value="DUF4743"/>
</dbReference>
<sequence>MNKSLLDIVNDCDRFPYYDDNPTHYEAHMQGFHTFRVQGCDALLGYMPNETAKQFSSFTNSDDFAKGYWYIDSAARTITLATAIDAAPGDRSRVVAYTLAKMKKERVFDVLRGWRDELYPVYGRDGKLLLEIERSACPLFGVVGYGILMTGYVKHGNDLRIWVPKRSKNKQTFPGMYDVTVGGGLATKENPFECAIREAEEEASLPRKVIEAKATPVGNLSYIYVRDEKAGGGTGLIQPEVEYIYDIELDEDTIPRPNDSEVQVFHLLTVKEVQEALRKGKFKTNCGVVMVDFLIRHGILTKENAPGYLDVLSTRMHRQLEFPTVSHDIPIP</sequence>
<evidence type="ECO:0000313" key="3">
    <source>
        <dbReference type="Proteomes" id="UP000243515"/>
    </source>
</evidence>
<dbReference type="GO" id="GO:0044715">
    <property type="term" value="F:8-oxo-dGDP phosphatase activity"/>
    <property type="evidence" value="ECO:0007669"/>
    <property type="project" value="UniProtKB-ARBA"/>
</dbReference>
<name>A0A232LMG4_9EURO</name>
<dbReference type="PROSITE" id="PS51462">
    <property type="entry name" value="NUDIX"/>
    <property type="match status" value="1"/>
</dbReference>
<dbReference type="CDD" id="cd03676">
    <property type="entry name" value="NUDIX_Tnr3_like"/>
    <property type="match status" value="1"/>
</dbReference>
<comment type="caution">
    <text evidence="2">The sequence shown here is derived from an EMBL/GenBank/DDBJ whole genome shotgun (WGS) entry which is preliminary data.</text>
</comment>
<keyword evidence="3" id="KW-1185">Reference proteome</keyword>
<dbReference type="OrthoDB" id="10261522at2759"/>
<dbReference type="InterPro" id="IPR000086">
    <property type="entry name" value="NUDIX_hydrolase_dom"/>
</dbReference>
<feature type="domain" description="Nudix hydrolase" evidence="1">
    <location>
        <begin position="138"/>
        <end position="290"/>
    </location>
</feature>
<organism evidence="2 3">
    <name type="scientific">Elaphomyces granulatus</name>
    <dbReference type="NCBI Taxonomy" id="519963"/>
    <lineage>
        <taxon>Eukaryota</taxon>
        <taxon>Fungi</taxon>
        <taxon>Dikarya</taxon>
        <taxon>Ascomycota</taxon>
        <taxon>Pezizomycotina</taxon>
        <taxon>Eurotiomycetes</taxon>
        <taxon>Eurotiomycetidae</taxon>
        <taxon>Eurotiales</taxon>
        <taxon>Elaphomycetaceae</taxon>
        <taxon>Elaphomyces</taxon>
    </lineage>
</organism>
<accession>A0A232LMG4</accession>